<name>A0A9X3N3Y8_9ACTN</name>
<dbReference type="InterPro" id="IPR029787">
    <property type="entry name" value="Nucleotide_cyclase"/>
</dbReference>
<dbReference type="SUPFAM" id="SSF141868">
    <property type="entry name" value="EAL domain-like"/>
    <property type="match status" value="1"/>
</dbReference>
<dbReference type="Pfam" id="PF00989">
    <property type="entry name" value="PAS"/>
    <property type="match status" value="1"/>
</dbReference>
<dbReference type="EMBL" id="JAPDOD010000069">
    <property type="protein sequence ID" value="MDA0166565.1"/>
    <property type="molecule type" value="Genomic_DNA"/>
</dbReference>
<dbReference type="InterPro" id="IPR052155">
    <property type="entry name" value="Biofilm_reg_signaling"/>
</dbReference>
<dbReference type="Proteomes" id="UP001149140">
    <property type="component" value="Unassembled WGS sequence"/>
</dbReference>
<dbReference type="NCBIfam" id="TIGR00229">
    <property type="entry name" value="sensory_box"/>
    <property type="match status" value="1"/>
</dbReference>
<organism evidence="4 5">
    <name type="scientific">Solirubrobacter ginsenosidimutans</name>
    <dbReference type="NCBI Taxonomy" id="490573"/>
    <lineage>
        <taxon>Bacteria</taxon>
        <taxon>Bacillati</taxon>
        <taxon>Actinomycetota</taxon>
        <taxon>Thermoleophilia</taxon>
        <taxon>Solirubrobacterales</taxon>
        <taxon>Solirubrobacteraceae</taxon>
        <taxon>Solirubrobacter</taxon>
    </lineage>
</organism>
<dbReference type="InterPro" id="IPR035965">
    <property type="entry name" value="PAS-like_dom_sf"/>
</dbReference>
<dbReference type="Gene3D" id="3.30.450.20">
    <property type="entry name" value="PAS domain"/>
    <property type="match status" value="1"/>
</dbReference>
<sequence>MDVHKDDPEDLEALLLAPVGVGAAETVDPARLQDRLRRREAALRAVLEGLPDATVASGRDHRIVFVNAHAEALFGYSQDELLGQPVQVLWPERLRDRYTRNMELYFATDHPLRFSTRADGLRSDGTEFVGEMSWGIVETEAGPLLLAIGRDMTAHREALSRVQRQSKQVAAVAALGERALAGADVGDLAAEAVEKLRETMPLTGAFVVRDTVTLAAWGPAAGGAALRFEIRTGDEVFGEVGVVPEHPLNEDQENFLRGVANVLATAMGRLRSDEQMRHEALHDPLTGLANRALCRERLIHALARTGRDDGSACVLFIDLDDFKGVNDLYGHAAGDSLLIALSRRLVATVRPADTVARLGGDEFVVVCEDIDESTAIALGHRLTEAIHEPMDVEGIEHRLSASIGIALGAAGRRDPDALLADADAAAYRAKAEGRGRVEVFDTRLRRHARERLRTAAALERALSLGQLRLAFQPIVRLADSAVVGHEALLRWDSPGGVMSAPADFIPVAEESALIVEIGAWTLMQACHETAAGFGLSPDGPVVDVNLSRRQLAQPDLPALVADCLRSSGLPSSRLRLEVKETVLLGAPKTARRNLDDLRAMGVVLVLDDFGTGYSSLRDLPVAAVKIDRSFVGQLGTSPGDTAIVSAIVSLAKALGIDAIAEGVEHESQAALLRELGCTLAQGYLFGAPGTRITSGS</sequence>
<dbReference type="Gene3D" id="3.20.20.450">
    <property type="entry name" value="EAL domain"/>
    <property type="match status" value="1"/>
</dbReference>
<dbReference type="CDD" id="cd01948">
    <property type="entry name" value="EAL"/>
    <property type="match status" value="1"/>
</dbReference>
<feature type="domain" description="PAS" evidence="1">
    <location>
        <begin position="39"/>
        <end position="92"/>
    </location>
</feature>
<dbReference type="InterPro" id="IPR043128">
    <property type="entry name" value="Rev_trsase/Diguanyl_cyclase"/>
</dbReference>
<dbReference type="CDD" id="cd00130">
    <property type="entry name" value="PAS"/>
    <property type="match status" value="1"/>
</dbReference>
<dbReference type="SMART" id="SM00091">
    <property type="entry name" value="PAS"/>
    <property type="match status" value="1"/>
</dbReference>
<dbReference type="CDD" id="cd01949">
    <property type="entry name" value="GGDEF"/>
    <property type="match status" value="1"/>
</dbReference>
<dbReference type="Gene3D" id="3.30.70.270">
    <property type="match status" value="1"/>
</dbReference>
<dbReference type="InterPro" id="IPR001633">
    <property type="entry name" value="EAL_dom"/>
</dbReference>
<dbReference type="NCBIfam" id="TIGR00254">
    <property type="entry name" value="GGDEF"/>
    <property type="match status" value="1"/>
</dbReference>
<dbReference type="SMART" id="SM00267">
    <property type="entry name" value="GGDEF"/>
    <property type="match status" value="1"/>
</dbReference>
<evidence type="ECO:0000259" key="2">
    <source>
        <dbReference type="PROSITE" id="PS50883"/>
    </source>
</evidence>
<proteinExistence type="predicted"/>
<dbReference type="AlphaFoldDB" id="A0A9X3N3Y8"/>
<dbReference type="SUPFAM" id="SSF55785">
    <property type="entry name" value="PYP-like sensor domain (PAS domain)"/>
    <property type="match status" value="1"/>
</dbReference>
<dbReference type="FunFam" id="3.30.70.270:FF:000001">
    <property type="entry name" value="Diguanylate cyclase domain protein"/>
    <property type="match status" value="1"/>
</dbReference>
<evidence type="ECO:0000259" key="3">
    <source>
        <dbReference type="PROSITE" id="PS50887"/>
    </source>
</evidence>
<accession>A0A9X3N3Y8</accession>
<dbReference type="InterPro" id="IPR000160">
    <property type="entry name" value="GGDEF_dom"/>
</dbReference>
<evidence type="ECO:0000313" key="4">
    <source>
        <dbReference type="EMBL" id="MDA0166565.1"/>
    </source>
</evidence>
<dbReference type="PROSITE" id="PS50883">
    <property type="entry name" value="EAL"/>
    <property type="match status" value="1"/>
</dbReference>
<dbReference type="Pfam" id="PF00563">
    <property type="entry name" value="EAL"/>
    <property type="match status" value="1"/>
</dbReference>
<dbReference type="PROSITE" id="PS50887">
    <property type="entry name" value="GGDEF"/>
    <property type="match status" value="1"/>
</dbReference>
<dbReference type="RefSeq" id="WP_270045823.1">
    <property type="nucleotide sequence ID" value="NZ_JAPDOD010000069.1"/>
</dbReference>
<comment type="caution">
    <text evidence="4">The sequence shown here is derived from an EMBL/GenBank/DDBJ whole genome shotgun (WGS) entry which is preliminary data.</text>
</comment>
<dbReference type="InterPro" id="IPR000014">
    <property type="entry name" value="PAS"/>
</dbReference>
<dbReference type="Pfam" id="PF00990">
    <property type="entry name" value="GGDEF"/>
    <property type="match status" value="1"/>
</dbReference>
<gene>
    <name evidence="4" type="ORF">OM076_40250</name>
</gene>
<evidence type="ECO:0000313" key="5">
    <source>
        <dbReference type="Proteomes" id="UP001149140"/>
    </source>
</evidence>
<feature type="domain" description="GGDEF" evidence="3">
    <location>
        <begin position="310"/>
        <end position="442"/>
    </location>
</feature>
<dbReference type="InterPro" id="IPR013767">
    <property type="entry name" value="PAS_fold"/>
</dbReference>
<reference evidence="4" key="1">
    <citation type="submission" date="2022-10" db="EMBL/GenBank/DDBJ databases">
        <title>The WGS of Solirubrobacter ginsenosidimutans DSM 21036.</title>
        <authorList>
            <person name="Jiang Z."/>
        </authorList>
    </citation>
    <scope>NUCLEOTIDE SEQUENCE</scope>
    <source>
        <strain evidence="4">DSM 21036</strain>
    </source>
</reference>
<dbReference type="GO" id="GO:0006355">
    <property type="term" value="P:regulation of DNA-templated transcription"/>
    <property type="evidence" value="ECO:0007669"/>
    <property type="project" value="InterPro"/>
</dbReference>
<dbReference type="SMART" id="SM00052">
    <property type="entry name" value="EAL"/>
    <property type="match status" value="1"/>
</dbReference>
<dbReference type="InterPro" id="IPR035919">
    <property type="entry name" value="EAL_sf"/>
</dbReference>
<dbReference type="PANTHER" id="PTHR44757:SF2">
    <property type="entry name" value="BIOFILM ARCHITECTURE MAINTENANCE PROTEIN MBAA"/>
    <property type="match status" value="1"/>
</dbReference>
<dbReference type="PANTHER" id="PTHR44757">
    <property type="entry name" value="DIGUANYLATE CYCLASE DGCP"/>
    <property type="match status" value="1"/>
</dbReference>
<dbReference type="PROSITE" id="PS50112">
    <property type="entry name" value="PAS"/>
    <property type="match status" value="1"/>
</dbReference>
<protein>
    <submittedName>
        <fullName evidence="4">Bifunctional diguanylate cyclase/phosphodiesterase</fullName>
    </submittedName>
</protein>
<feature type="domain" description="EAL" evidence="2">
    <location>
        <begin position="451"/>
        <end position="696"/>
    </location>
</feature>
<evidence type="ECO:0000259" key="1">
    <source>
        <dbReference type="PROSITE" id="PS50112"/>
    </source>
</evidence>
<dbReference type="SUPFAM" id="SSF55073">
    <property type="entry name" value="Nucleotide cyclase"/>
    <property type="match status" value="1"/>
</dbReference>
<keyword evidence="5" id="KW-1185">Reference proteome</keyword>